<feature type="transmembrane region" description="Helical" evidence="1">
    <location>
        <begin position="267"/>
        <end position="289"/>
    </location>
</feature>
<feature type="transmembrane region" description="Helical" evidence="1">
    <location>
        <begin position="72"/>
        <end position="95"/>
    </location>
</feature>
<accession>A0A9D2E676</accession>
<comment type="caution">
    <text evidence="2">The sequence shown here is derived from an EMBL/GenBank/DDBJ whole genome shotgun (WGS) entry which is preliminary data.</text>
</comment>
<dbReference type="AlphaFoldDB" id="A0A9D2E676"/>
<dbReference type="Proteomes" id="UP000824035">
    <property type="component" value="Unassembled WGS sequence"/>
</dbReference>
<organism evidence="2 3">
    <name type="scientific">Candidatus Allofournierella merdipullorum</name>
    <dbReference type="NCBI Taxonomy" id="2838595"/>
    <lineage>
        <taxon>Bacteria</taxon>
        <taxon>Bacillati</taxon>
        <taxon>Bacillota</taxon>
        <taxon>Clostridia</taxon>
        <taxon>Eubacteriales</taxon>
        <taxon>Oscillospiraceae</taxon>
        <taxon>Allofournierella</taxon>
    </lineage>
</organism>
<gene>
    <name evidence="2" type="ORF">H9813_09760</name>
</gene>
<dbReference type="Pfam" id="PF05857">
    <property type="entry name" value="TraX"/>
    <property type="match status" value="1"/>
</dbReference>
<dbReference type="RefSeq" id="WP_394966317.1">
    <property type="nucleotide sequence ID" value="NZ_CALXHM010000001.1"/>
</dbReference>
<dbReference type="InterPro" id="IPR008875">
    <property type="entry name" value="TraX"/>
</dbReference>
<evidence type="ECO:0000313" key="3">
    <source>
        <dbReference type="Proteomes" id="UP000824035"/>
    </source>
</evidence>
<evidence type="ECO:0000313" key="2">
    <source>
        <dbReference type="EMBL" id="HIZ31496.1"/>
    </source>
</evidence>
<keyword evidence="1" id="KW-1133">Transmembrane helix</keyword>
<reference evidence="2" key="1">
    <citation type="journal article" date="2021" name="PeerJ">
        <title>Extensive microbial diversity within the chicken gut microbiome revealed by metagenomics and culture.</title>
        <authorList>
            <person name="Gilroy R."/>
            <person name="Ravi A."/>
            <person name="Getino M."/>
            <person name="Pursley I."/>
            <person name="Horton D.L."/>
            <person name="Alikhan N.F."/>
            <person name="Baker D."/>
            <person name="Gharbi K."/>
            <person name="Hall N."/>
            <person name="Watson M."/>
            <person name="Adriaenssens E.M."/>
            <person name="Foster-Nyarko E."/>
            <person name="Jarju S."/>
            <person name="Secka A."/>
            <person name="Antonio M."/>
            <person name="Oren A."/>
            <person name="Chaudhuri R.R."/>
            <person name="La Ragione R."/>
            <person name="Hildebrand F."/>
            <person name="Pallen M.J."/>
        </authorList>
    </citation>
    <scope>NUCLEOTIDE SEQUENCE</scope>
    <source>
        <strain evidence="2">ChiGjej4B4-18154</strain>
    </source>
</reference>
<feature type="transmembrane region" description="Helical" evidence="1">
    <location>
        <begin position="174"/>
        <end position="199"/>
    </location>
</feature>
<dbReference type="EMBL" id="DXBV01000100">
    <property type="protein sequence ID" value="HIZ31496.1"/>
    <property type="molecule type" value="Genomic_DNA"/>
</dbReference>
<evidence type="ECO:0000256" key="1">
    <source>
        <dbReference type="SAM" id="Phobius"/>
    </source>
</evidence>
<keyword evidence="1" id="KW-0812">Transmembrane</keyword>
<feature type="transmembrane region" description="Helical" evidence="1">
    <location>
        <begin position="134"/>
        <end position="154"/>
    </location>
</feature>
<reference evidence="2" key="2">
    <citation type="submission" date="2021-04" db="EMBL/GenBank/DDBJ databases">
        <authorList>
            <person name="Gilroy R."/>
        </authorList>
    </citation>
    <scope>NUCLEOTIDE SEQUENCE</scope>
    <source>
        <strain evidence="2">ChiGjej4B4-18154</strain>
    </source>
</reference>
<protein>
    <submittedName>
        <fullName evidence="2">Conjugal transfer protein TraX</fullName>
    </submittedName>
</protein>
<name>A0A9D2E676_9FIRM</name>
<keyword evidence="1" id="KW-0472">Membrane</keyword>
<feature type="transmembrane region" description="Helical" evidence="1">
    <location>
        <begin position="236"/>
        <end position="255"/>
    </location>
</feature>
<sequence>METTEMMQKRGISGTGLKWIALVTMVLDHIHYFFGFTGAVPEWFSMVGRVSAPLFLFCLVEGFTHTHDRRRYFLRIWCISAGMGLLQFLMMYGGIGVRPDGFIPMNAVFMNFVILIIVWQGIDWLKSKRILPGLLAVVLPLAWPFLFAFLYSMADATPMAWLLDSVLAALAYTALPVWFFIADGGVFFILIGIALYLLHGRRGLQAAAYVVLTMVFYFVLPYMQLSAVPGFRFSQMFTVAYEWFGVLSVVPMLLYNGTRGRGMKKLFYIFYPAHVYVFYALSWGLYLLLN</sequence>
<proteinExistence type="predicted"/>
<feature type="transmembrane region" description="Helical" evidence="1">
    <location>
        <begin position="206"/>
        <end position="224"/>
    </location>
</feature>
<feature type="transmembrane region" description="Helical" evidence="1">
    <location>
        <begin position="101"/>
        <end position="122"/>
    </location>
</feature>